<name>A0A1T5F0B0_9BACT</name>
<dbReference type="InterPro" id="IPR013525">
    <property type="entry name" value="ABC2_TM"/>
</dbReference>
<keyword evidence="7 8" id="KW-0472">Membrane</keyword>
<sequence length="368" mass="41287">MKQFLVFVRKEFYHILRDKRSMMVLLGIPIVQIVLFGFAITTEVKNSRVAIFDPSKDVYTRQITERIRANAYFDVRFILDSPAQIDQLFKKGQTDMVMVFGDNFAGQINHTGEAAIQLITDATDPNQATTMNGYATNIIHDWQQERMQTLQVPIQIKPEIKMLYNPEMKAAYNFVPGVMGMIFMLICAMMTAIAIVREKENGTMEVLLASPMRPIFIILAKAVPYLTLSLVNFTSILLISVYLLDVPVAGSLGWLFVLSLLFITVALSLGLLISTIVDTQVAAMLASGMMLIMPVVLLSGMIYPVENMPLVLQWFSNIIPAKWYIISVKKLMIEGLTVGSVVKEMALLSLMAAALITISLKKFKKRLE</sequence>
<evidence type="ECO:0000256" key="5">
    <source>
        <dbReference type="ARBA" id="ARBA00022692"/>
    </source>
</evidence>
<dbReference type="GO" id="GO:0140359">
    <property type="term" value="F:ABC-type transporter activity"/>
    <property type="evidence" value="ECO:0007669"/>
    <property type="project" value="InterPro"/>
</dbReference>
<feature type="transmembrane region" description="Helical" evidence="8">
    <location>
        <begin position="171"/>
        <end position="196"/>
    </location>
</feature>
<dbReference type="InterPro" id="IPR047817">
    <property type="entry name" value="ABC2_TM_bact-type"/>
</dbReference>
<feature type="domain" description="ABC transmembrane type-2" evidence="9">
    <location>
        <begin position="136"/>
        <end position="366"/>
    </location>
</feature>
<dbReference type="RefSeq" id="WP_079684599.1">
    <property type="nucleotide sequence ID" value="NZ_FUYQ01000035.1"/>
</dbReference>
<evidence type="ECO:0000256" key="1">
    <source>
        <dbReference type="ARBA" id="ARBA00004651"/>
    </source>
</evidence>
<evidence type="ECO:0000256" key="7">
    <source>
        <dbReference type="ARBA" id="ARBA00023136"/>
    </source>
</evidence>
<dbReference type="PANTHER" id="PTHR30294:SF29">
    <property type="entry name" value="MULTIDRUG ABC TRANSPORTER PERMEASE YBHS-RELATED"/>
    <property type="match status" value="1"/>
</dbReference>
<evidence type="ECO:0000256" key="8">
    <source>
        <dbReference type="RuleBase" id="RU361157"/>
    </source>
</evidence>
<dbReference type="PANTHER" id="PTHR30294">
    <property type="entry name" value="MEMBRANE COMPONENT OF ABC TRANSPORTER YHHJ-RELATED"/>
    <property type="match status" value="1"/>
</dbReference>
<dbReference type="Proteomes" id="UP000190852">
    <property type="component" value="Unassembled WGS sequence"/>
</dbReference>
<dbReference type="InterPro" id="IPR000412">
    <property type="entry name" value="ABC_2_transport"/>
</dbReference>
<keyword evidence="6 8" id="KW-1133">Transmembrane helix</keyword>
<protein>
    <recommendedName>
        <fullName evidence="8">Transport permease protein</fullName>
    </recommendedName>
</protein>
<feature type="transmembrane region" description="Helical" evidence="8">
    <location>
        <begin position="341"/>
        <end position="360"/>
    </location>
</feature>
<organism evidence="10 11">
    <name type="scientific">Parabacteroides chartae</name>
    <dbReference type="NCBI Taxonomy" id="1037355"/>
    <lineage>
        <taxon>Bacteria</taxon>
        <taxon>Pseudomonadati</taxon>
        <taxon>Bacteroidota</taxon>
        <taxon>Bacteroidia</taxon>
        <taxon>Bacteroidales</taxon>
        <taxon>Tannerellaceae</taxon>
        <taxon>Parabacteroides</taxon>
    </lineage>
</organism>
<dbReference type="AlphaFoldDB" id="A0A1T5F0B0"/>
<dbReference type="PRINTS" id="PR00164">
    <property type="entry name" value="ABC2TRNSPORT"/>
</dbReference>
<comment type="similarity">
    <text evidence="2 8">Belongs to the ABC-2 integral membrane protein family.</text>
</comment>
<keyword evidence="4 8" id="KW-1003">Cell membrane</keyword>
<keyword evidence="5 8" id="KW-0812">Transmembrane</keyword>
<accession>A0A1T5F0B0</accession>
<evidence type="ECO:0000259" key="9">
    <source>
        <dbReference type="PROSITE" id="PS51012"/>
    </source>
</evidence>
<dbReference type="Pfam" id="PF12698">
    <property type="entry name" value="ABC2_membrane_3"/>
    <property type="match status" value="1"/>
</dbReference>
<proteinExistence type="inferred from homology"/>
<dbReference type="GO" id="GO:0043190">
    <property type="term" value="C:ATP-binding cassette (ABC) transporter complex"/>
    <property type="evidence" value="ECO:0007669"/>
    <property type="project" value="InterPro"/>
</dbReference>
<feature type="transmembrane region" description="Helical" evidence="8">
    <location>
        <begin position="281"/>
        <end position="303"/>
    </location>
</feature>
<dbReference type="EMBL" id="FUYQ01000035">
    <property type="protein sequence ID" value="SKB89662.1"/>
    <property type="molecule type" value="Genomic_DNA"/>
</dbReference>
<evidence type="ECO:0000256" key="4">
    <source>
        <dbReference type="ARBA" id="ARBA00022475"/>
    </source>
</evidence>
<gene>
    <name evidence="10" type="ORF">SAMN05660349_03241</name>
</gene>
<dbReference type="Gene3D" id="3.40.1710.10">
    <property type="entry name" value="abc type-2 transporter like domain"/>
    <property type="match status" value="1"/>
</dbReference>
<reference evidence="11" key="1">
    <citation type="submission" date="2017-02" db="EMBL/GenBank/DDBJ databases">
        <authorList>
            <person name="Varghese N."/>
            <person name="Submissions S."/>
        </authorList>
    </citation>
    <scope>NUCLEOTIDE SEQUENCE [LARGE SCALE GENOMIC DNA]</scope>
    <source>
        <strain evidence="11">DSM 24967</strain>
    </source>
</reference>
<feature type="transmembrane region" description="Helical" evidence="8">
    <location>
        <begin position="21"/>
        <end position="40"/>
    </location>
</feature>
<comment type="subcellular location">
    <subcellularLocation>
        <location evidence="1 8">Cell membrane</location>
        <topology evidence="1 8">Multi-pass membrane protein</topology>
    </subcellularLocation>
</comment>
<keyword evidence="11" id="KW-1185">Reference proteome</keyword>
<dbReference type="PROSITE" id="PS51012">
    <property type="entry name" value="ABC_TM2"/>
    <property type="match status" value="1"/>
</dbReference>
<evidence type="ECO:0000256" key="6">
    <source>
        <dbReference type="ARBA" id="ARBA00022989"/>
    </source>
</evidence>
<dbReference type="InterPro" id="IPR051449">
    <property type="entry name" value="ABC-2_transporter_component"/>
</dbReference>
<feature type="transmembrane region" description="Helical" evidence="8">
    <location>
        <begin position="216"/>
        <end position="242"/>
    </location>
</feature>
<keyword evidence="3 8" id="KW-0813">Transport</keyword>
<evidence type="ECO:0000313" key="11">
    <source>
        <dbReference type="Proteomes" id="UP000190852"/>
    </source>
</evidence>
<feature type="transmembrane region" description="Helical" evidence="8">
    <location>
        <begin position="254"/>
        <end position="274"/>
    </location>
</feature>
<evidence type="ECO:0000256" key="2">
    <source>
        <dbReference type="ARBA" id="ARBA00007783"/>
    </source>
</evidence>
<evidence type="ECO:0000313" key="10">
    <source>
        <dbReference type="EMBL" id="SKB89662.1"/>
    </source>
</evidence>
<evidence type="ECO:0000256" key="3">
    <source>
        <dbReference type="ARBA" id="ARBA00022448"/>
    </source>
</evidence>